<gene>
    <name evidence="2" type="ORF">PBY51_000112</name>
</gene>
<feature type="region of interest" description="Disordered" evidence="1">
    <location>
        <begin position="30"/>
        <end position="69"/>
    </location>
</feature>
<evidence type="ECO:0000256" key="1">
    <source>
        <dbReference type="SAM" id="MobiDB-lite"/>
    </source>
</evidence>
<proteinExistence type="predicted"/>
<accession>A0AAN8ANU7</accession>
<evidence type="ECO:0000313" key="3">
    <source>
        <dbReference type="Proteomes" id="UP001346869"/>
    </source>
</evidence>
<comment type="caution">
    <text evidence="2">The sequence shown here is derived from an EMBL/GenBank/DDBJ whole genome shotgun (WGS) entry which is preliminary data.</text>
</comment>
<sequence length="69" mass="7777">MIPLRPFTRGSNNKQRLIAVVHLGCQSVSGGWRKHRGAPSRHVDRRGAKERPETCAQRTCPTTELRRTG</sequence>
<keyword evidence="3" id="KW-1185">Reference proteome</keyword>
<feature type="compositionally biased region" description="Basic and acidic residues" evidence="1">
    <location>
        <begin position="41"/>
        <end position="53"/>
    </location>
</feature>
<protein>
    <submittedName>
        <fullName evidence="2">Uncharacterized protein</fullName>
    </submittedName>
</protein>
<reference evidence="2 3" key="1">
    <citation type="journal article" date="2023" name="Genes (Basel)">
        <title>Chromosome-Level Genome Assembly and Circadian Gene Repertoire of the Patagonia Blennie Eleginops maclovinus-The Closest Ancestral Proxy of Antarctic Cryonotothenioids.</title>
        <authorList>
            <person name="Cheng C.C."/>
            <person name="Rivera-Colon A.G."/>
            <person name="Minhas B.F."/>
            <person name="Wilson L."/>
            <person name="Rayamajhi N."/>
            <person name="Vargas-Chacoff L."/>
            <person name="Catchen J.M."/>
        </authorList>
    </citation>
    <scope>NUCLEOTIDE SEQUENCE [LARGE SCALE GENOMIC DNA]</scope>
    <source>
        <strain evidence="2">JMC-PN-2008</strain>
    </source>
</reference>
<reference evidence="2 3" key="2">
    <citation type="journal article" date="2023" name="Mol. Biol. Evol.">
        <title>Genomics of Secondarily Temperate Adaptation in the Only Non-Antarctic Icefish.</title>
        <authorList>
            <person name="Rivera-Colon A.G."/>
            <person name="Rayamajhi N."/>
            <person name="Minhas B.F."/>
            <person name="Madrigal G."/>
            <person name="Bilyk K.T."/>
            <person name="Yoon V."/>
            <person name="Hune M."/>
            <person name="Gregory S."/>
            <person name="Cheng C.H.C."/>
            <person name="Catchen J.M."/>
        </authorList>
    </citation>
    <scope>NUCLEOTIDE SEQUENCE [LARGE SCALE GENOMIC DNA]</scope>
    <source>
        <strain evidence="2">JMC-PN-2008</strain>
    </source>
</reference>
<dbReference type="EMBL" id="JAUZQC010000011">
    <property type="protein sequence ID" value="KAK5863054.1"/>
    <property type="molecule type" value="Genomic_DNA"/>
</dbReference>
<name>A0AAN8ANU7_ELEMC</name>
<organism evidence="2 3">
    <name type="scientific">Eleginops maclovinus</name>
    <name type="common">Patagonian blennie</name>
    <name type="synonym">Eleginus maclovinus</name>
    <dbReference type="NCBI Taxonomy" id="56733"/>
    <lineage>
        <taxon>Eukaryota</taxon>
        <taxon>Metazoa</taxon>
        <taxon>Chordata</taxon>
        <taxon>Craniata</taxon>
        <taxon>Vertebrata</taxon>
        <taxon>Euteleostomi</taxon>
        <taxon>Actinopterygii</taxon>
        <taxon>Neopterygii</taxon>
        <taxon>Teleostei</taxon>
        <taxon>Neoteleostei</taxon>
        <taxon>Acanthomorphata</taxon>
        <taxon>Eupercaria</taxon>
        <taxon>Perciformes</taxon>
        <taxon>Notothenioidei</taxon>
        <taxon>Eleginopidae</taxon>
        <taxon>Eleginops</taxon>
    </lineage>
</organism>
<dbReference type="AlphaFoldDB" id="A0AAN8ANU7"/>
<dbReference type="Proteomes" id="UP001346869">
    <property type="component" value="Unassembled WGS sequence"/>
</dbReference>
<evidence type="ECO:0000313" key="2">
    <source>
        <dbReference type="EMBL" id="KAK5863054.1"/>
    </source>
</evidence>